<keyword evidence="1" id="KW-1133">Transmembrane helix</keyword>
<proteinExistence type="predicted"/>
<feature type="transmembrane region" description="Helical" evidence="1">
    <location>
        <begin position="95"/>
        <end position="114"/>
    </location>
</feature>
<organism evidence="2 3">
    <name type="scientific">Sphingomonas suaedae</name>
    <dbReference type="NCBI Taxonomy" id="2599297"/>
    <lineage>
        <taxon>Bacteria</taxon>
        <taxon>Pseudomonadati</taxon>
        <taxon>Pseudomonadota</taxon>
        <taxon>Alphaproteobacteria</taxon>
        <taxon>Sphingomonadales</taxon>
        <taxon>Sphingomonadaceae</taxon>
        <taxon>Sphingomonas</taxon>
    </lineage>
</organism>
<evidence type="ECO:0000256" key="1">
    <source>
        <dbReference type="SAM" id="Phobius"/>
    </source>
</evidence>
<feature type="transmembrane region" description="Helical" evidence="1">
    <location>
        <begin position="298"/>
        <end position="330"/>
    </location>
</feature>
<feature type="transmembrane region" description="Helical" evidence="1">
    <location>
        <begin position="26"/>
        <end position="43"/>
    </location>
</feature>
<accession>A0A518RFK0</accession>
<evidence type="ECO:0000313" key="2">
    <source>
        <dbReference type="EMBL" id="QDX26230.1"/>
    </source>
</evidence>
<keyword evidence="1" id="KW-0812">Transmembrane</keyword>
<feature type="transmembrane region" description="Helical" evidence="1">
    <location>
        <begin position="243"/>
        <end position="261"/>
    </location>
</feature>
<dbReference type="Proteomes" id="UP000318055">
    <property type="component" value="Chromosome"/>
</dbReference>
<keyword evidence="3" id="KW-1185">Reference proteome</keyword>
<feature type="transmembrane region" description="Helical" evidence="1">
    <location>
        <begin position="178"/>
        <end position="199"/>
    </location>
</feature>
<evidence type="ECO:0000313" key="3">
    <source>
        <dbReference type="Proteomes" id="UP000318055"/>
    </source>
</evidence>
<dbReference type="KEGG" id="ssua:FPZ54_09490"/>
<sequence>MHPLLRHEWAVLRGEVALALPGWRDWLMLAVMVALALALLTGSEAATALRDNRVAALVGAVAGWAGVRAGRRRLDHLARESVIAWAAIDSAGRRFYWAAALFGVALVLAGLGTLAGAPVFPAMFAGMAAGALAAASLPLRTRLARAAAVPPPRDLRRMTPADAVSGYQVFACHPHGRIVAPLVAALASVALAIALPSHWNPALRLAIPAGSVALAMLALIRVDAEMVVFLARSGHGAWRSAGLHLRAAASYAAILLPLLLLCAPHAFWSSAGVIVAIAIVTTLRVWSFRAYPKRFADMMLLFGGAGGAVLGASFPPLLVPFVAIAGIVLLRRAARATWIMA</sequence>
<reference evidence="2 3" key="1">
    <citation type="submission" date="2019-07" db="EMBL/GenBank/DDBJ databases">
        <title>Sphingomonas alkalisoli sp. nov., isolated from rhizosphere soil of Suaedae salsa.</title>
        <authorList>
            <person name="Zhang H."/>
            <person name="Xu L."/>
            <person name="Zhang J.-X."/>
            <person name="Sun J.-Q."/>
        </authorList>
    </citation>
    <scope>NUCLEOTIDE SEQUENCE [LARGE SCALE GENOMIC DNA]</scope>
    <source>
        <strain evidence="2 3">XS-10</strain>
    </source>
</reference>
<dbReference type="EMBL" id="CP042239">
    <property type="protein sequence ID" value="QDX26230.1"/>
    <property type="molecule type" value="Genomic_DNA"/>
</dbReference>
<dbReference type="RefSeq" id="WP_145846673.1">
    <property type="nucleotide sequence ID" value="NZ_CP042239.1"/>
</dbReference>
<protein>
    <submittedName>
        <fullName evidence="2">Uncharacterized protein</fullName>
    </submittedName>
</protein>
<feature type="transmembrane region" description="Helical" evidence="1">
    <location>
        <begin position="205"/>
        <end position="222"/>
    </location>
</feature>
<gene>
    <name evidence="2" type="ORF">FPZ54_09490</name>
</gene>
<keyword evidence="1" id="KW-0472">Membrane</keyword>
<dbReference type="AlphaFoldDB" id="A0A518RFK0"/>
<name>A0A518RFK0_9SPHN</name>
<dbReference type="OrthoDB" id="9999905at2"/>
<feature type="transmembrane region" description="Helical" evidence="1">
    <location>
        <begin position="267"/>
        <end position="286"/>
    </location>
</feature>